<dbReference type="PRINTS" id="PR00195">
    <property type="entry name" value="DYNAMIN"/>
</dbReference>
<sequence>MSESPPPSSMSLSEDDVSTQLEMSPSFSTPPDSLDDACVGLSNSQLSHGRRKMLDLVNKLHSTGVQVDIDLPQIAVIGSQSAGKSSLIESISGITLPRAAGTCTRCPTEIRLSRSDAPWQCIVSLRYITDSTGQPLGQAKNERFGPIIYDKSEVEERIRRAQRAILSTGKPNQFFLDNDDDDSIHQPESSFSLNSITLQISGPDVADLSFCDLPGLIASVSGKGSGNDIALVESMVTTYIKKPSCIILLTVACETDFENQGAHRLAKHYDPEGKRTIGVLTKPDRIPVGEESNWLPFIRNEKETLENNWFCVKQPSSNDLKGNPTWAQARQMENNFFSSQAPWCELEASYQKYLRTGNLVERLSNVLSDLILKRLPEIQDELERSIIATQALLSQLPPAPSSDPRSEISALLHVFTNDLMQHIQGVADDVSFGSGVGLIQAIHPAQERFRKAIRDTAPNFRPFKRADAGKKHLPQATFLRSEEGHDEDASGSEDDRPFLASTGTKRKSRSKDVIYIDDVLDRAVRARTRELPGHYPFVVQKTFIDAILKGWRAPAVTLCKTVHATILEHVKMLVKKHFAHFGQGHLEQRVRSILQTHIKQCLDRAEGRINYLIEMEELPFSLNTHYLSDYKSKFMSHYRAAREKYERADVIQAIEEYNRSRQSSASPGPSRRAISASASEPTGIAKALAGLAEAGLSGIVAEDLPKLLPPDRMEPALHIMADVRAYFQVAYKRFTDNVPLAIDLDLVRGVEKGVLLALYTNLGVNGPEGSRICKEFSMESPQVADRRADLQKKLDRLESASGELLSLGG</sequence>
<dbReference type="Proteomes" id="UP000521872">
    <property type="component" value="Unassembled WGS sequence"/>
</dbReference>
<evidence type="ECO:0000259" key="5">
    <source>
        <dbReference type="PROSITE" id="PS51718"/>
    </source>
</evidence>
<evidence type="ECO:0000313" key="6">
    <source>
        <dbReference type="EMBL" id="KAF4621475.1"/>
    </source>
</evidence>
<dbReference type="InterPro" id="IPR045063">
    <property type="entry name" value="Dynamin_N"/>
</dbReference>
<dbReference type="InterPro" id="IPR001401">
    <property type="entry name" value="Dynamin_GTPase"/>
</dbReference>
<dbReference type="PROSITE" id="PS51388">
    <property type="entry name" value="GED"/>
    <property type="match status" value="1"/>
</dbReference>
<feature type="domain" description="Dynamin-type G" evidence="5">
    <location>
        <begin position="68"/>
        <end position="376"/>
    </location>
</feature>
<dbReference type="GO" id="GO:0016559">
    <property type="term" value="P:peroxisome fission"/>
    <property type="evidence" value="ECO:0007669"/>
    <property type="project" value="TreeGrafter"/>
</dbReference>
<dbReference type="PANTHER" id="PTHR11566:SF21">
    <property type="entry name" value="DYNAMIN RELATED PROTEIN 1, ISOFORM A"/>
    <property type="match status" value="1"/>
</dbReference>
<keyword evidence="2" id="KW-0342">GTP-binding</keyword>
<dbReference type="InterPro" id="IPR020850">
    <property type="entry name" value="GED_dom"/>
</dbReference>
<evidence type="ECO:0000256" key="1">
    <source>
        <dbReference type="ARBA" id="ARBA00022741"/>
    </source>
</evidence>
<dbReference type="Pfam" id="PF00350">
    <property type="entry name" value="Dynamin_N"/>
    <property type="match status" value="1"/>
</dbReference>
<dbReference type="InterPro" id="IPR003130">
    <property type="entry name" value="GED"/>
</dbReference>
<dbReference type="GO" id="GO:0016020">
    <property type="term" value="C:membrane"/>
    <property type="evidence" value="ECO:0007669"/>
    <property type="project" value="TreeGrafter"/>
</dbReference>
<dbReference type="Pfam" id="PF01031">
    <property type="entry name" value="Dynamin_M"/>
    <property type="match status" value="2"/>
</dbReference>
<dbReference type="SMART" id="SM00053">
    <property type="entry name" value="DYNc"/>
    <property type="match status" value="1"/>
</dbReference>
<feature type="domain" description="GED" evidence="4">
    <location>
        <begin position="716"/>
        <end position="809"/>
    </location>
</feature>
<dbReference type="GO" id="GO:0008017">
    <property type="term" value="F:microtubule binding"/>
    <property type="evidence" value="ECO:0007669"/>
    <property type="project" value="TreeGrafter"/>
</dbReference>
<feature type="compositionally biased region" description="Polar residues" evidence="3">
    <location>
        <begin position="18"/>
        <end position="31"/>
    </location>
</feature>
<dbReference type="PROSITE" id="PS51718">
    <property type="entry name" value="G_DYNAMIN_2"/>
    <property type="match status" value="1"/>
</dbReference>
<evidence type="ECO:0000313" key="7">
    <source>
        <dbReference type="Proteomes" id="UP000521872"/>
    </source>
</evidence>
<organism evidence="6 7">
    <name type="scientific">Agrocybe pediades</name>
    <dbReference type="NCBI Taxonomy" id="84607"/>
    <lineage>
        <taxon>Eukaryota</taxon>
        <taxon>Fungi</taxon>
        <taxon>Dikarya</taxon>
        <taxon>Basidiomycota</taxon>
        <taxon>Agaricomycotina</taxon>
        <taxon>Agaricomycetes</taxon>
        <taxon>Agaricomycetidae</taxon>
        <taxon>Agaricales</taxon>
        <taxon>Agaricineae</taxon>
        <taxon>Strophariaceae</taxon>
        <taxon>Agrocybe</taxon>
    </lineage>
</organism>
<feature type="region of interest" description="Disordered" evidence="3">
    <location>
        <begin position="481"/>
        <end position="504"/>
    </location>
</feature>
<dbReference type="GO" id="GO:0005525">
    <property type="term" value="F:GTP binding"/>
    <property type="evidence" value="ECO:0007669"/>
    <property type="project" value="InterPro"/>
</dbReference>
<dbReference type="InterPro" id="IPR030381">
    <property type="entry name" value="G_DYNAMIN_dom"/>
</dbReference>
<accession>A0A8H4R3F6</accession>
<dbReference type="Gene3D" id="3.40.50.300">
    <property type="entry name" value="P-loop containing nucleotide triphosphate hydrolases"/>
    <property type="match status" value="1"/>
</dbReference>
<dbReference type="GO" id="GO:0005874">
    <property type="term" value="C:microtubule"/>
    <property type="evidence" value="ECO:0007669"/>
    <property type="project" value="TreeGrafter"/>
</dbReference>
<dbReference type="GO" id="GO:0000266">
    <property type="term" value="P:mitochondrial fission"/>
    <property type="evidence" value="ECO:0007669"/>
    <property type="project" value="TreeGrafter"/>
</dbReference>
<keyword evidence="7" id="KW-1185">Reference proteome</keyword>
<dbReference type="Gene3D" id="1.20.120.1240">
    <property type="entry name" value="Dynamin, middle domain"/>
    <property type="match status" value="1"/>
</dbReference>
<dbReference type="GO" id="GO:0005739">
    <property type="term" value="C:mitochondrion"/>
    <property type="evidence" value="ECO:0007669"/>
    <property type="project" value="TreeGrafter"/>
</dbReference>
<keyword evidence="1" id="KW-0547">Nucleotide-binding</keyword>
<dbReference type="AlphaFoldDB" id="A0A8H4R3F6"/>
<evidence type="ECO:0000256" key="3">
    <source>
        <dbReference type="SAM" id="MobiDB-lite"/>
    </source>
</evidence>
<protein>
    <submittedName>
        <fullName evidence="6">Uncharacterized protein</fullName>
    </submittedName>
</protein>
<dbReference type="GO" id="GO:0006897">
    <property type="term" value="P:endocytosis"/>
    <property type="evidence" value="ECO:0007669"/>
    <property type="project" value="TreeGrafter"/>
</dbReference>
<dbReference type="InterPro" id="IPR022812">
    <property type="entry name" value="Dynamin"/>
</dbReference>
<dbReference type="CDD" id="cd08771">
    <property type="entry name" value="DLP_1"/>
    <property type="match status" value="1"/>
</dbReference>
<proteinExistence type="predicted"/>
<dbReference type="GO" id="GO:0003924">
    <property type="term" value="F:GTPase activity"/>
    <property type="evidence" value="ECO:0007669"/>
    <property type="project" value="InterPro"/>
</dbReference>
<dbReference type="Pfam" id="PF02212">
    <property type="entry name" value="GED"/>
    <property type="match status" value="1"/>
</dbReference>
<gene>
    <name evidence="6" type="ORF">D9613_001042</name>
</gene>
<dbReference type="SUPFAM" id="SSF52540">
    <property type="entry name" value="P-loop containing nucleoside triphosphate hydrolases"/>
    <property type="match status" value="1"/>
</dbReference>
<reference evidence="6 7" key="1">
    <citation type="submission" date="2019-12" db="EMBL/GenBank/DDBJ databases">
        <authorList>
            <person name="Floudas D."/>
            <person name="Bentzer J."/>
            <person name="Ahren D."/>
            <person name="Johansson T."/>
            <person name="Persson P."/>
            <person name="Tunlid A."/>
        </authorList>
    </citation>
    <scope>NUCLEOTIDE SEQUENCE [LARGE SCALE GENOMIC DNA]</scope>
    <source>
        <strain evidence="6 7">CBS 102.39</strain>
    </source>
</reference>
<dbReference type="PANTHER" id="PTHR11566">
    <property type="entry name" value="DYNAMIN"/>
    <property type="match status" value="1"/>
</dbReference>
<dbReference type="InterPro" id="IPR000375">
    <property type="entry name" value="Dynamin_stalk"/>
</dbReference>
<evidence type="ECO:0000259" key="4">
    <source>
        <dbReference type="PROSITE" id="PS51388"/>
    </source>
</evidence>
<feature type="region of interest" description="Disordered" evidence="3">
    <location>
        <begin position="1"/>
        <end position="33"/>
    </location>
</feature>
<name>A0A8H4R3F6_9AGAR</name>
<evidence type="ECO:0000256" key="2">
    <source>
        <dbReference type="ARBA" id="ARBA00023134"/>
    </source>
</evidence>
<comment type="caution">
    <text evidence="6">The sequence shown here is derived from an EMBL/GenBank/DDBJ whole genome shotgun (WGS) entry which is preliminary data.</text>
</comment>
<dbReference type="EMBL" id="JAACJL010000015">
    <property type="protein sequence ID" value="KAF4621475.1"/>
    <property type="molecule type" value="Genomic_DNA"/>
</dbReference>
<dbReference type="GO" id="GO:0048312">
    <property type="term" value="P:intracellular distribution of mitochondria"/>
    <property type="evidence" value="ECO:0007669"/>
    <property type="project" value="TreeGrafter"/>
</dbReference>
<dbReference type="InterPro" id="IPR027417">
    <property type="entry name" value="P-loop_NTPase"/>
</dbReference>